<keyword evidence="5" id="KW-0472">Membrane</keyword>
<name>A0AAD8ZRE7_9TELE</name>
<dbReference type="InterPro" id="IPR010335">
    <property type="entry name" value="Mesothelin"/>
</dbReference>
<keyword evidence="9" id="KW-1185">Reference proteome</keyword>
<evidence type="ECO:0000256" key="6">
    <source>
        <dbReference type="ARBA" id="ARBA00023180"/>
    </source>
</evidence>
<comment type="subcellular location">
    <subcellularLocation>
        <location evidence="1">Membrane</location>
    </subcellularLocation>
</comment>
<evidence type="ECO:0000256" key="2">
    <source>
        <dbReference type="ARBA" id="ARBA00011016"/>
    </source>
</evidence>
<evidence type="ECO:0000256" key="4">
    <source>
        <dbReference type="ARBA" id="ARBA00022889"/>
    </source>
</evidence>
<evidence type="ECO:0008006" key="10">
    <source>
        <dbReference type="Google" id="ProtNLM"/>
    </source>
</evidence>
<dbReference type="AlphaFoldDB" id="A0AAD8ZRE7"/>
<evidence type="ECO:0000313" key="9">
    <source>
        <dbReference type="Proteomes" id="UP001239994"/>
    </source>
</evidence>
<evidence type="ECO:0000313" key="8">
    <source>
        <dbReference type="EMBL" id="KAK1803201.1"/>
    </source>
</evidence>
<reference evidence="8" key="1">
    <citation type="submission" date="2023-03" db="EMBL/GenBank/DDBJ databases">
        <title>Electrophorus voltai genome.</title>
        <authorList>
            <person name="Bian C."/>
        </authorList>
    </citation>
    <scope>NUCLEOTIDE SEQUENCE</scope>
    <source>
        <strain evidence="8">CB-2022</strain>
        <tissue evidence="8">Muscle</tissue>
    </source>
</reference>
<proteinExistence type="inferred from homology"/>
<dbReference type="Pfam" id="PF06060">
    <property type="entry name" value="Mesothelin"/>
    <property type="match status" value="2"/>
</dbReference>
<dbReference type="PANTHER" id="PTHR23412:SF6">
    <property type="entry name" value="MESOTHELIN"/>
    <property type="match status" value="1"/>
</dbReference>
<dbReference type="GO" id="GO:0009986">
    <property type="term" value="C:cell surface"/>
    <property type="evidence" value="ECO:0007669"/>
    <property type="project" value="TreeGrafter"/>
</dbReference>
<keyword evidence="4" id="KW-0130">Cell adhesion</keyword>
<keyword evidence="3" id="KW-0732">Signal</keyword>
<comment type="similarity">
    <text evidence="2">Belongs to the mesothelin family.</text>
</comment>
<protein>
    <recommendedName>
        <fullName evidence="10">Mesothelin-like protein</fullName>
    </recommendedName>
</protein>
<dbReference type="Proteomes" id="UP001239994">
    <property type="component" value="Unassembled WGS sequence"/>
</dbReference>
<gene>
    <name evidence="8" type="ORF">P4O66_021716</name>
</gene>
<evidence type="ECO:0000256" key="1">
    <source>
        <dbReference type="ARBA" id="ARBA00004370"/>
    </source>
</evidence>
<dbReference type="GO" id="GO:0016020">
    <property type="term" value="C:membrane"/>
    <property type="evidence" value="ECO:0007669"/>
    <property type="project" value="UniProtKB-SubCell"/>
</dbReference>
<evidence type="ECO:0000256" key="3">
    <source>
        <dbReference type="ARBA" id="ARBA00022729"/>
    </source>
</evidence>
<comment type="caution">
    <text evidence="8">The sequence shown here is derived from an EMBL/GenBank/DDBJ whole genome shotgun (WGS) entry which is preliminary data.</text>
</comment>
<dbReference type="PANTHER" id="PTHR23412">
    <property type="entry name" value="STEREOCILIN RELATED"/>
    <property type="match status" value="1"/>
</dbReference>
<evidence type="ECO:0000256" key="5">
    <source>
        <dbReference type="ARBA" id="ARBA00023136"/>
    </source>
</evidence>
<organism evidence="8 9">
    <name type="scientific">Electrophorus voltai</name>
    <dbReference type="NCBI Taxonomy" id="2609070"/>
    <lineage>
        <taxon>Eukaryota</taxon>
        <taxon>Metazoa</taxon>
        <taxon>Chordata</taxon>
        <taxon>Craniata</taxon>
        <taxon>Vertebrata</taxon>
        <taxon>Euteleostomi</taxon>
        <taxon>Actinopterygii</taxon>
        <taxon>Neopterygii</taxon>
        <taxon>Teleostei</taxon>
        <taxon>Ostariophysi</taxon>
        <taxon>Gymnotiformes</taxon>
        <taxon>Gymnotoidei</taxon>
        <taxon>Gymnotidae</taxon>
        <taxon>Electrophorus</taxon>
    </lineage>
</organism>
<dbReference type="GO" id="GO:0007160">
    <property type="term" value="P:cell-matrix adhesion"/>
    <property type="evidence" value="ECO:0007669"/>
    <property type="project" value="TreeGrafter"/>
</dbReference>
<evidence type="ECO:0000256" key="7">
    <source>
        <dbReference type="SAM" id="MobiDB-lite"/>
    </source>
</evidence>
<dbReference type="InterPro" id="IPR026664">
    <property type="entry name" value="Stereocilin-rel"/>
</dbReference>
<keyword evidence="6" id="KW-0325">Glycoprotein</keyword>
<dbReference type="EMBL" id="JAROKS010000006">
    <property type="protein sequence ID" value="KAK1803201.1"/>
    <property type="molecule type" value="Genomic_DNA"/>
</dbReference>
<sequence length="1092" mass="118899">MPSTPSLLSSNTVKNGSDLCTLLSNYTQAIQYLQTQPVQSPDVARQTLACVWPLALNASSQADANQWFNVSLAHYLPYLSSRLISPAELTSASCLSYMKLVLVLGNNYNFSKTDFTPADVYNSIKAYLTSSSKNCYSYFSLLFYCNIPRCYSSSDPNLNSTAWFTNYIGPFITFLTISDLQSFVPDTQIGVFAPNPDNLQLFNTSGIAANVTAYYVTQLYNQNPNFNPLSLPVKLLCATPVSAFVNLPEAESKTILMIFNYSCATISPEVTATLVANFNSTLTPATIQTLGKQSFGLTEGQIISASTAVINSSISTLSTVIGWNQGQVNDIIKSVITAGFKINSGSALETLGTLIGGVPTTTMSSIPSSQLLTVSQNPTFVNNILTAPEVLQETFVQKIVSIDETQAVVNVPNELATYIPRVLLTSLITQNISFVNPKNWNQGQAMVLFYDVISVSNSIEDLSDKVLQGFSCTSAQVLPVTKVKQLVQACKPQPGRSKVPLQESQLTCMYSYVKDDTSLTFSDVPTDMLLYYNYDTVQKVNCSSYFSALGRADFSIPSSFLNRQNILFNNAQSCLGISGFSLSKTQMNILGNMTCTLNSSYIQNSDPLIIEKLKNCGDLTDSQVSGIQTLLFNGNTPYGNPSTWNLQTLQQLGPLPLYLNQDFWNKFSSVCNLFFSLLLISLFVYLRCLSKKALIIGKTLISTFLRSFIPTLKTQKTQVTKLQKLFTSCNSNVKSKRAATIGCTVGEITEATIADPSFPFGYTSTQFSLCLSLTMLKDNPTAITQKVVDPSFGRVILSKLYEVYPSGLGDGVVQLLGPTSRVANVSEINSWNITSLDTLASLMNSVNGAWTSDQSNAVIMNYLSIPGNSLGTAEINAIGSNLCSLNVSVLSTITVNDLEFANPINLSSCSFLQKSTLYNIANISYSNQTIHVPQHYQLISLFLGGAPLSDIKNLASQNISMDITTFNNLNPDVVMALDVRTVRDLFRNNLPVLKLFEDNTLVKSWRLQQYQYELDTLGIGLIGKANPITTTPTTHSSTTTHTTPSAPVITTTTSNSTTANNTAGYATVHGDAGPWCLSLVVGLLTVTLHRVQ</sequence>
<accession>A0AAD8ZRE7</accession>
<feature type="region of interest" description="Disordered" evidence="7">
    <location>
        <begin position="1030"/>
        <end position="1055"/>
    </location>
</feature>